<dbReference type="Gene3D" id="1.10.150.110">
    <property type="entry name" value="DNA polymerase beta, N-terminal domain-like"/>
    <property type="match status" value="1"/>
</dbReference>
<name>A0A6C0DVM0_9ZZZZ</name>
<dbReference type="SUPFAM" id="SSF47802">
    <property type="entry name" value="DNA polymerase beta, N-terminal domain-like"/>
    <property type="match status" value="1"/>
</dbReference>
<dbReference type="InterPro" id="IPR027421">
    <property type="entry name" value="DNA_pol_lamdba_lyase_dom_sf"/>
</dbReference>
<sequence>MPYRYSKIYNATQAVWAYNLAGEDDAKKLWADNDWEENDALVGFYSDTAAELYNVIFCLPGYAIYVQTQDEKEKANFQYGDLELRIPPAIIVNLNNAYDTDFLHAKVRPSDMDDGEDDGEDNVNAWLDSACDGEDAKEDAKENKVCDGNSVCDCESNETLLYSPILENQRVINFLYSCRDNTENQFKKAAYSKAINEIHSYRAKINRNSWKPCTIGSSIERKIKEFLGGTPESDIINS</sequence>
<dbReference type="EMBL" id="MN739678">
    <property type="protein sequence ID" value="QHT20512.1"/>
    <property type="molecule type" value="Genomic_DNA"/>
</dbReference>
<proteinExistence type="predicted"/>
<protein>
    <submittedName>
        <fullName evidence="1">Uncharacterized protein</fullName>
    </submittedName>
</protein>
<organism evidence="1">
    <name type="scientific">viral metagenome</name>
    <dbReference type="NCBI Taxonomy" id="1070528"/>
    <lineage>
        <taxon>unclassified sequences</taxon>
        <taxon>metagenomes</taxon>
        <taxon>organismal metagenomes</taxon>
    </lineage>
</organism>
<accession>A0A6C0DVM0</accession>
<reference evidence="1" key="1">
    <citation type="journal article" date="2020" name="Nature">
        <title>Giant virus diversity and host interactions through global metagenomics.</title>
        <authorList>
            <person name="Schulz F."/>
            <person name="Roux S."/>
            <person name="Paez-Espino D."/>
            <person name="Jungbluth S."/>
            <person name="Walsh D.A."/>
            <person name="Denef V.J."/>
            <person name="McMahon K.D."/>
            <person name="Konstantinidis K.T."/>
            <person name="Eloe-Fadrosh E.A."/>
            <person name="Kyrpides N.C."/>
            <person name="Woyke T."/>
        </authorList>
    </citation>
    <scope>NUCLEOTIDE SEQUENCE</scope>
    <source>
        <strain evidence="1">GVMAG-M-3300023174-60</strain>
    </source>
</reference>
<evidence type="ECO:0000313" key="1">
    <source>
        <dbReference type="EMBL" id="QHT20512.1"/>
    </source>
</evidence>
<dbReference type="AlphaFoldDB" id="A0A6C0DVM0"/>